<evidence type="ECO:0000313" key="2">
    <source>
        <dbReference type="EMBL" id="PJR04769.1"/>
    </source>
</evidence>
<feature type="transmembrane region" description="Helical" evidence="1">
    <location>
        <begin position="41"/>
        <end position="60"/>
    </location>
</feature>
<sequence length="94" mass="11154">MEEYMLPCMNKKLFGMECPGCGTQRSVALLSQGEFWEAFKMYPAIYTTIPLFLFILLHFIDKSRNYTKLIIIFAIVNALVMIFSYFYKQYLTFF</sequence>
<keyword evidence="1" id="KW-0472">Membrane</keyword>
<keyword evidence="1" id="KW-0812">Transmembrane</keyword>
<feature type="transmembrane region" description="Helical" evidence="1">
    <location>
        <begin position="69"/>
        <end position="87"/>
    </location>
</feature>
<dbReference type="OrthoDB" id="9815897at2"/>
<proteinExistence type="predicted"/>
<dbReference type="InterPro" id="IPR021215">
    <property type="entry name" value="DUF2752"/>
</dbReference>
<keyword evidence="3" id="KW-1185">Reference proteome</keyword>
<dbReference type="Proteomes" id="UP000231960">
    <property type="component" value="Unassembled WGS sequence"/>
</dbReference>
<dbReference type="EMBL" id="NIPO01000001">
    <property type="protein sequence ID" value="PJR04769.1"/>
    <property type="molecule type" value="Genomic_DNA"/>
</dbReference>
<evidence type="ECO:0000256" key="1">
    <source>
        <dbReference type="SAM" id="Phobius"/>
    </source>
</evidence>
<name>A0A2M9R7D9_9FLAO</name>
<accession>A0A2M9R7D9</accession>
<organism evidence="2 3">
    <name type="scientific">Avrilella dinanensis</name>
    <dbReference type="NCBI Taxonomy" id="2008672"/>
    <lineage>
        <taxon>Bacteria</taxon>
        <taxon>Pseudomonadati</taxon>
        <taxon>Bacteroidota</taxon>
        <taxon>Flavobacteriia</taxon>
        <taxon>Flavobacteriales</taxon>
        <taxon>Flavobacteriaceae</taxon>
        <taxon>Avrilella</taxon>
    </lineage>
</organism>
<gene>
    <name evidence="2" type="ORF">CDL10_09610</name>
</gene>
<protein>
    <recommendedName>
        <fullName evidence="4">DUF2752 domain-containing protein</fullName>
    </recommendedName>
</protein>
<keyword evidence="1" id="KW-1133">Transmembrane helix</keyword>
<comment type="caution">
    <text evidence="2">The sequence shown here is derived from an EMBL/GenBank/DDBJ whole genome shotgun (WGS) entry which is preliminary data.</text>
</comment>
<dbReference type="RefSeq" id="WP_100678326.1">
    <property type="nucleotide sequence ID" value="NZ_JAJUJS010000007.1"/>
</dbReference>
<reference evidence="2 3" key="1">
    <citation type="submission" date="2017-06" db="EMBL/GenBank/DDBJ databases">
        <title>Description of Avrilella dinanensis gen. nov. sp. nov.</title>
        <authorList>
            <person name="Leyer C."/>
            <person name="Sassi M."/>
            <person name="Minet J."/>
            <person name="Kayal S."/>
            <person name="Cattoir V."/>
        </authorList>
    </citation>
    <scope>NUCLEOTIDE SEQUENCE [LARGE SCALE GENOMIC DNA]</scope>
    <source>
        <strain evidence="2 3">UR159</strain>
    </source>
</reference>
<dbReference type="Pfam" id="PF10825">
    <property type="entry name" value="DUF2752"/>
    <property type="match status" value="1"/>
</dbReference>
<evidence type="ECO:0008006" key="4">
    <source>
        <dbReference type="Google" id="ProtNLM"/>
    </source>
</evidence>
<evidence type="ECO:0000313" key="3">
    <source>
        <dbReference type="Proteomes" id="UP000231960"/>
    </source>
</evidence>
<dbReference type="AlphaFoldDB" id="A0A2M9R7D9"/>